<sequence length="191" mass="21383">MNIDRLLDYRQGASSIPPLDDWQPALSGDMALRIDAQGGWWHEGQPFARPNVAQLLSSLLRRDAEGYCLVTPVERWRIQVDDLPLVAVEADFHDDAWWLTTQFDDVVRLEPEHPLSLSETPQGDLVPEIAVRFGLAARLHRHVYYQLAEAAALRDTQAGRQALSVYSAGHWFVLGYLDADDLDGLAPSEGP</sequence>
<dbReference type="EMBL" id="FNII01000003">
    <property type="protein sequence ID" value="SDN23150.1"/>
    <property type="molecule type" value="Genomic_DNA"/>
</dbReference>
<feature type="domain" description="DUF1285" evidence="1">
    <location>
        <begin position="17"/>
        <end position="82"/>
    </location>
</feature>
<dbReference type="Proteomes" id="UP000199677">
    <property type="component" value="Unassembled WGS sequence"/>
</dbReference>
<feature type="domain" description="DUF1285" evidence="2">
    <location>
        <begin position="85"/>
        <end position="174"/>
    </location>
</feature>
<dbReference type="AlphaFoldDB" id="A0A1G9ZPL0"/>
<accession>A0A1G9ZPL0</accession>
<evidence type="ECO:0008006" key="5">
    <source>
        <dbReference type="Google" id="ProtNLM"/>
    </source>
</evidence>
<dbReference type="PIRSF" id="PIRSF029557">
    <property type="entry name" value="UCP029557"/>
    <property type="match status" value="1"/>
</dbReference>
<name>A0A1G9ZPL0_9GAMM</name>
<dbReference type="Gene3D" id="3.10.540.10">
    <property type="entry name" value="duf1285 like domain"/>
    <property type="match status" value="1"/>
</dbReference>
<dbReference type="STRING" id="416873.SAMN04487951_103205"/>
<evidence type="ECO:0000313" key="4">
    <source>
        <dbReference type="Proteomes" id="UP000199677"/>
    </source>
</evidence>
<evidence type="ECO:0000259" key="1">
    <source>
        <dbReference type="Pfam" id="PF06938"/>
    </source>
</evidence>
<dbReference type="InterPro" id="IPR010707">
    <property type="entry name" value="DUF1285"/>
</dbReference>
<evidence type="ECO:0000259" key="2">
    <source>
        <dbReference type="Pfam" id="PF21028"/>
    </source>
</evidence>
<evidence type="ECO:0000313" key="3">
    <source>
        <dbReference type="EMBL" id="SDN23150.1"/>
    </source>
</evidence>
<dbReference type="OrthoDB" id="3078366at2"/>
<dbReference type="InterPro" id="IPR023361">
    <property type="entry name" value="DUF1285_beta_roll_sf"/>
</dbReference>
<keyword evidence="4" id="KW-1185">Reference proteome</keyword>
<gene>
    <name evidence="3" type="ORF">SAMN04487951_103205</name>
</gene>
<dbReference type="RefSeq" id="WP_089703062.1">
    <property type="nucleotide sequence ID" value="NZ_FNII01000003.1"/>
</dbReference>
<dbReference type="Gene3D" id="2.30.270.10">
    <property type="entry name" value="duf1285 protein"/>
    <property type="match status" value="1"/>
</dbReference>
<dbReference type="Pfam" id="PF06938">
    <property type="entry name" value="DUF1285_N"/>
    <property type="match status" value="1"/>
</dbReference>
<organism evidence="3 4">
    <name type="scientific">Vreelandella arcis</name>
    <dbReference type="NCBI Taxonomy" id="416873"/>
    <lineage>
        <taxon>Bacteria</taxon>
        <taxon>Pseudomonadati</taxon>
        <taxon>Pseudomonadota</taxon>
        <taxon>Gammaproteobacteria</taxon>
        <taxon>Oceanospirillales</taxon>
        <taxon>Halomonadaceae</taxon>
        <taxon>Vreelandella</taxon>
    </lineage>
</organism>
<dbReference type="InterPro" id="IPR048342">
    <property type="entry name" value="DUF1285_C"/>
</dbReference>
<protein>
    <recommendedName>
        <fullName evidence="5">DUF1285 domain-containing protein</fullName>
    </recommendedName>
</protein>
<proteinExistence type="predicted"/>
<reference evidence="4" key="1">
    <citation type="submission" date="2016-10" db="EMBL/GenBank/DDBJ databases">
        <authorList>
            <person name="Varghese N."/>
            <person name="Submissions S."/>
        </authorList>
    </citation>
    <scope>NUCLEOTIDE SEQUENCE [LARGE SCALE GENOMIC DNA]</scope>
    <source>
        <strain evidence="4">CGMCC 1.6494</strain>
    </source>
</reference>
<dbReference type="Pfam" id="PF21028">
    <property type="entry name" value="DUF1285_C"/>
    <property type="match status" value="1"/>
</dbReference>
<dbReference type="InterPro" id="IPR048341">
    <property type="entry name" value="DUF1285_N"/>
</dbReference>